<gene>
    <name evidence="2" type="ORF">HINF_LOCUS13708</name>
    <name evidence="3" type="ORF">HINF_LOCUS74129</name>
</gene>
<dbReference type="EMBL" id="CAXDID020000623">
    <property type="protein sequence ID" value="CAL6106966.1"/>
    <property type="molecule type" value="Genomic_DNA"/>
</dbReference>
<evidence type="ECO:0000313" key="4">
    <source>
        <dbReference type="Proteomes" id="UP001642409"/>
    </source>
</evidence>
<dbReference type="PANTHER" id="PTHR23346:SF7">
    <property type="entry name" value="STALLED RIBOSOME SENSOR GCN1"/>
    <property type="match status" value="1"/>
</dbReference>
<keyword evidence="4" id="KW-1185">Reference proteome</keyword>
<comment type="caution">
    <text evidence="2">The sequence shown here is derived from an EMBL/GenBank/DDBJ whole genome shotgun (WGS) entry which is preliminary data.</text>
</comment>
<dbReference type="SUPFAM" id="SSF48371">
    <property type="entry name" value="ARM repeat"/>
    <property type="match status" value="1"/>
</dbReference>
<evidence type="ECO:0000313" key="3">
    <source>
        <dbReference type="EMBL" id="CAL6106966.1"/>
    </source>
</evidence>
<dbReference type="GO" id="GO:0005829">
    <property type="term" value="C:cytosol"/>
    <property type="evidence" value="ECO:0007669"/>
    <property type="project" value="TreeGrafter"/>
</dbReference>
<accession>A0AA86NUA5</accession>
<dbReference type="GO" id="GO:0006417">
    <property type="term" value="P:regulation of translation"/>
    <property type="evidence" value="ECO:0007669"/>
    <property type="project" value="TreeGrafter"/>
</dbReference>
<dbReference type="Proteomes" id="UP001642409">
    <property type="component" value="Unassembled WGS sequence"/>
</dbReference>
<protein>
    <submittedName>
        <fullName evidence="2">Translational activator GCN1</fullName>
    </submittedName>
    <submittedName>
        <fullName evidence="3">Translational_activator GCN1</fullName>
    </submittedName>
</protein>
<dbReference type="Gene3D" id="1.25.10.10">
    <property type="entry name" value="Leucine-rich Repeat Variant"/>
    <property type="match status" value="1"/>
</dbReference>
<sequence length="2632" mass="299828">MDLSVCKKLAVNQGSQFDQILCQACQYLMSTMNDDNIQDQMPLFTKLFSKISSPGWFNRIKIQKSDALVQQAIKSGLNACVNLTHVKSEQLAKFILSDLQVLQSNPKKIQLLQIVQNNINSELVHTTIQGLMQKQPTLMLQTLSTLIKCPKGFSEATQVVISNIILHQLANEQFQQNTLSFKTECSSVYISRLVEVLLHKQEVKGINLTTGQISTVFRETVYCKSPIDEAQIKLIEAKNANQLTQNQMYLNYLKPAKLSDIEVTEEMVKTPVKALELQGAVVQYLLKNPADVQKFELLMSMIGNSSVSAEFLHLINNSVQAKMMLLQWILTNETKQTFNYFAGQDLLGLYNQIKIQISNEQLKEQLNLLSFNMLDQFNAKIVLLMKQIVQKTNSVPVVLQHLLEQIINSQTIAQIKSLSQTQVQIIMAAEGQLIDESEIPAIQIIPKNCDLKQEIKMKKDNQAREELVKKQLEKEQIYRNQMLDVIKKTMNYIDFMLQFVGTNGKLLNIIQVGLIDTLITIFSIVQKKEYMKQVFKQLNLLLSYVAGSRICVAMDSQPLVLVAMLKYMFNITEDTKLQELFDKYNMQYSEYPLYLKEHSIAGNYDQLLSQQLGVWQNISFAYPVHTLLPFLMRMQQIPQTLQKEFVFLSSSINCKQYACIDYKQLLKLLLSMQVQGFQHELAIEQVFKNSKYLKLDIDEEFVQPIMSALVDIDEEKRKLAALCLSFVPQNKVIIKSNINKLRLLLTEHLNDGTMRFFIACGQRTEYLQNNHKMIDELFDMCFSEENQILLEYVPSAIQSLCEENANKEFVLEMINILLLKHYSIQCNLEDTRFDTNNLASKHRACIWRIIEKMSPYLVSFDQKFDSDLPIGVLCQPVSAQVPQFAGVSLYEHKECISERFALNQLPCKEGKYEVIPAIAEKNAYLKNLQRRNVVYLEVDPKQITIIEAVFERFLNYGIFDFDKEVQQTAFIAVKQIITQLGHQFKSKINYALETGRTDLTKNIQISPQMHKLYQRAMQYSQNMKNYGLIMQYTVDPAQIKFIDLDCIGQLVRLQAVICNQYLWDSKVRGQLIDYLEELSQISDNRLDSNFNSALHNCWQDILDGLIIKQSTKQDYPHQNYSSIEQFAKEYLIPRYSDTVKFNADEFPGAVHCLTGVISKFGLSYLIQDVNSLIDVGCFCLRSEKIAQQVQGLLFVSDMLAHFKNLLEPYMPVFIQDILFLNSSEDQQIVDRASQIMVQILKSVSQFGISHITQIILDALNEENDWELIAGATDFVYNICCNSAKLPISQFKAMLVKLIPQFLPKLQINIYHPQRQVKESVLRTIEKVAELIQSPIIRAVSKKIIEAYIHPDHMRNVLIDLTELQFNTHIDAASVTLIYPICEKVLKKDSAIQFSTAFDRMKHLHIKTIAASVLSLLSEITNVTDFTPFIPQIKDILVENLKDTNEEIRKACAISIAKIVQKVPQTAKMLQNELLDLLIQCRNISFAHGLSMAIVHLSFQLNNWRELLTQVSEALYLKNGTHSQFVVEKCECGKLNQIVLDSEERIIHQCTCGAELTFQIDTTFKSADLISIALYLLYIPQKLLEINDVELITSFTSQYFKQCLSQVLALVRDAKTFKGHDKLITSIARQLTTSFLNHPVNCQVVASLLTQAIVDENYDVRELSISLIGDVISEIGATVMEKSSKQEREELKQIKQAINEIKVTGLAEEKAIKVFIPEKAINYAITQLSPEVYYKLALHLFLIRCDSTSNLRHQAVNMWKLVTIKPLTTMAGFLPFVREVLVGLLQRYYKNRDCEFNYKYLVSNTITELAINLNYQMFGQLCEQLHEEIKSATDYTLICYLDIFAGIAKNDKKNLYIKEDLIYELPGLIKQADNEDLVNAAAGLLSSLQTDVTQLLDNVVQPQIAKIKTAQNQEELLKLAQGINVIIGTRFAIVNQLIKQCIDEPEISINQAQFVAAFYSISKLLQENTEAIVGYCSSRLLRDGLDVLEKSHSVCVQKQPIESIHPCFTIIKSMLATNPHAFDAVSGKAFETILNNVLEVQAPAAIMVAILINDEPVQSVDSPALLTSAIQSCFSNLHHKEFAGVTGFLMQAFTDCYQKIKTDDERTPQFLQLFISQTQQVLQSSVLARQANFPALQAIQNRCLEVFKILCEVQSPYTKVNSELSRISALNIMMIITLSTNHTFAIQQNATCKQIKYDDFIYSIGGQAENQKAAAIVGNGITGRAVMTLRLNLTDEHRIAFTKALTVLCQSVDISGFALNLRPEVEKFCLLHTNKLVQEQAIECLYQLFLISSKPEVNLHGLLNIQFKSAEYKVYEINEKIGQDLQIRIMNLLQRMLRASNIKSIKIQFYKATEFKFTSENIYQEIIAILYAHVLLAEQEHAVVEAAALCMAECFLKLSPELFELELMKTVFMPSSSVSLGCAQLILMQKIFRVGLEQKYEPTFIQIQHAIENITLVNPQATNSNLQKFIEEKLVITSDSQLEEVGELIQTLSVLMAFLDTFPNPFLRIAQVNFVKAVEQMNKKFQFLSPYCKQSVLFALAMFDQLGKPFDNVKPGLKTQIGVFTLSYLQKCLMDGDTAQFGQQVLIDFYQLRYGSQSFDGVAKVLRQSNANLIQDMEYRVVQIGKLIKAGKV</sequence>
<reference evidence="3 4" key="2">
    <citation type="submission" date="2024-07" db="EMBL/GenBank/DDBJ databases">
        <authorList>
            <person name="Akdeniz Z."/>
        </authorList>
    </citation>
    <scope>NUCLEOTIDE SEQUENCE [LARGE SCALE GENOMIC DNA]</scope>
</reference>
<dbReference type="PANTHER" id="PTHR23346">
    <property type="entry name" value="TRANSLATIONAL ACTIVATOR GCN1-RELATED"/>
    <property type="match status" value="1"/>
</dbReference>
<dbReference type="InterPro" id="IPR011989">
    <property type="entry name" value="ARM-like"/>
</dbReference>
<evidence type="ECO:0000256" key="1">
    <source>
        <dbReference type="ARBA" id="ARBA00022737"/>
    </source>
</evidence>
<reference evidence="2" key="1">
    <citation type="submission" date="2023-06" db="EMBL/GenBank/DDBJ databases">
        <authorList>
            <person name="Kurt Z."/>
        </authorList>
    </citation>
    <scope>NUCLEOTIDE SEQUENCE</scope>
</reference>
<dbReference type="GO" id="GO:0034198">
    <property type="term" value="P:cellular response to amino acid starvation"/>
    <property type="evidence" value="ECO:0007669"/>
    <property type="project" value="TreeGrafter"/>
</dbReference>
<organism evidence="2">
    <name type="scientific">Hexamita inflata</name>
    <dbReference type="NCBI Taxonomy" id="28002"/>
    <lineage>
        <taxon>Eukaryota</taxon>
        <taxon>Metamonada</taxon>
        <taxon>Diplomonadida</taxon>
        <taxon>Hexamitidae</taxon>
        <taxon>Hexamitinae</taxon>
        <taxon>Hexamita</taxon>
    </lineage>
</organism>
<keyword evidence="1" id="KW-0677">Repeat</keyword>
<name>A0AA86NUA5_9EUKA</name>
<proteinExistence type="predicted"/>
<evidence type="ECO:0000313" key="2">
    <source>
        <dbReference type="EMBL" id="CAI9926063.1"/>
    </source>
</evidence>
<dbReference type="GO" id="GO:0019887">
    <property type="term" value="F:protein kinase regulator activity"/>
    <property type="evidence" value="ECO:0007669"/>
    <property type="project" value="TreeGrafter"/>
</dbReference>
<dbReference type="EMBL" id="CATOUU010000358">
    <property type="protein sequence ID" value="CAI9926063.1"/>
    <property type="molecule type" value="Genomic_DNA"/>
</dbReference>
<dbReference type="InterPro" id="IPR016024">
    <property type="entry name" value="ARM-type_fold"/>
</dbReference>